<evidence type="ECO:0000313" key="1">
    <source>
        <dbReference type="EMBL" id="MBE9464068.1"/>
    </source>
</evidence>
<dbReference type="Proteomes" id="UP000634134">
    <property type="component" value="Unassembled WGS sequence"/>
</dbReference>
<evidence type="ECO:0000313" key="2">
    <source>
        <dbReference type="Proteomes" id="UP000634134"/>
    </source>
</evidence>
<dbReference type="RefSeq" id="WP_194122149.1">
    <property type="nucleotide sequence ID" value="NZ_JACYGY010000001.1"/>
</dbReference>
<protein>
    <submittedName>
        <fullName evidence="1">Uncharacterized protein</fullName>
    </submittedName>
</protein>
<gene>
    <name evidence="1" type="ORF">IEE83_19460</name>
</gene>
<sequence length="92" mass="10455">MNLESYVTNPENLMMAKTDLAVLRDLFHTLNDAGISFSSLNSSIALLEEYIEKTDIESIVTETFVQTKPKNTQARSYPMWNNSNIIFAHRAV</sequence>
<keyword evidence="2" id="KW-1185">Reference proteome</keyword>
<name>A0ABR9WF01_9BACT</name>
<reference evidence="2" key="1">
    <citation type="submission" date="2023-07" db="EMBL/GenBank/DDBJ databases">
        <title>Dyadobacter sp. nov 'subterranea' isolated from contaminted grondwater.</title>
        <authorList>
            <person name="Szabo I."/>
            <person name="Al-Omari J."/>
            <person name="Szerdahelyi S.G."/>
            <person name="Rado J."/>
        </authorList>
    </citation>
    <scope>NUCLEOTIDE SEQUENCE [LARGE SCALE GENOMIC DNA]</scope>
    <source>
        <strain evidence="2">UP-52</strain>
    </source>
</reference>
<organism evidence="1 2">
    <name type="scientific">Dyadobacter subterraneus</name>
    <dbReference type="NCBI Taxonomy" id="2773304"/>
    <lineage>
        <taxon>Bacteria</taxon>
        <taxon>Pseudomonadati</taxon>
        <taxon>Bacteroidota</taxon>
        <taxon>Cytophagia</taxon>
        <taxon>Cytophagales</taxon>
        <taxon>Spirosomataceae</taxon>
        <taxon>Dyadobacter</taxon>
    </lineage>
</organism>
<comment type="caution">
    <text evidence="1">The sequence shown here is derived from an EMBL/GenBank/DDBJ whole genome shotgun (WGS) entry which is preliminary data.</text>
</comment>
<accession>A0ABR9WF01</accession>
<dbReference type="EMBL" id="JACYGY010000001">
    <property type="protein sequence ID" value="MBE9464068.1"/>
    <property type="molecule type" value="Genomic_DNA"/>
</dbReference>
<proteinExistence type="predicted"/>